<evidence type="ECO:0000256" key="2">
    <source>
        <dbReference type="SAM" id="MobiDB-lite"/>
    </source>
</evidence>
<feature type="compositionally biased region" description="Low complexity" evidence="2">
    <location>
        <begin position="184"/>
        <end position="197"/>
    </location>
</feature>
<dbReference type="EMBL" id="FNXT01000999">
    <property type="protein sequence ID" value="SZX70665.1"/>
    <property type="molecule type" value="Genomic_DNA"/>
</dbReference>
<evidence type="ECO:0000313" key="4">
    <source>
        <dbReference type="Proteomes" id="UP000256970"/>
    </source>
</evidence>
<organism evidence="3 4">
    <name type="scientific">Tetradesmus obliquus</name>
    <name type="common">Green alga</name>
    <name type="synonym">Acutodesmus obliquus</name>
    <dbReference type="NCBI Taxonomy" id="3088"/>
    <lineage>
        <taxon>Eukaryota</taxon>
        <taxon>Viridiplantae</taxon>
        <taxon>Chlorophyta</taxon>
        <taxon>core chlorophytes</taxon>
        <taxon>Chlorophyceae</taxon>
        <taxon>CS clade</taxon>
        <taxon>Sphaeropleales</taxon>
        <taxon>Scenedesmaceae</taxon>
        <taxon>Tetradesmus</taxon>
    </lineage>
</organism>
<accession>A0A383VYX8</accession>
<reference evidence="3 4" key="1">
    <citation type="submission" date="2016-10" db="EMBL/GenBank/DDBJ databases">
        <authorList>
            <person name="Cai Z."/>
        </authorList>
    </citation>
    <scope>NUCLEOTIDE SEQUENCE [LARGE SCALE GENOMIC DNA]</scope>
</reference>
<feature type="region of interest" description="Disordered" evidence="2">
    <location>
        <begin position="177"/>
        <end position="197"/>
    </location>
</feature>
<dbReference type="Proteomes" id="UP000256970">
    <property type="component" value="Unassembled WGS sequence"/>
</dbReference>
<name>A0A383VYX8_TETOB</name>
<gene>
    <name evidence="3" type="ORF">BQ4739_LOCUS10855</name>
</gene>
<evidence type="ECO:0000313" key="3">
    <source>
        <dbReference type="EMBL" id="SZX70665.1"/>
    </source>
</evidence>
<feature type="region of interest" description="Disordered" evidence="2">
    <location>
        <begin position="305"/>
        <end position="347"/>
    </location>
</feature>
<protein>
    <submittedName>
        <fullName evidence="3">Uncharacterized protein</fullName>
    </submittedName>
</protein>
<dbReference type="AlphaFoldDB" id="A0A383VYX8"/>
<feature type="coiled-coil region" evidence="1">
    <location>
        <begin position="11"/>
        <end position="38"/>
    </location>
</feature>
<keyword evidence="1" id="KW-0175">Coiled coil</keyword>
<feature type="compositionally biased region" description="Low complexity" evidence="2">
    <location>
        <begin position="305"/>
        <end position="326"/>
    </location>
</feature>
<sequence length="443" mass="47482">MPYRVQPGEAIKRLTQELQVKQETVAHLEQEKEQLIHRQLLLNAVLDAFSSVFGGNASAEEQQLLLQLGGLNIQQGSSSSSCISCSASFAPDVSAVPPAVCSPQHEQLEDLHSAGQGQFQPSAHSMIAPEHDPLRPVMRLLPQPPLAADLITLQQLQQDHQHTVSTLAANINLLEQQQQQDAGTPMSSTTPSSSSGVDEAAAPAIAAAAIAALLSIQCALRGYWAQLNALLQGGREQLTHAFIISNVLTGEQLEQHHPPLYQAAAQQLVLSSRQQQRIVTALRFFRQLTEPAVLARQQLQQQLQDQPLTTGDAAASEAPPAAAATPQGGMSDDTAAPPAAAAGGLRGVLPEPCRPQQAVLQQQAREWGLQQQRQQQLSQLQLLLRKEAVLKHCASSCIQGCLTWKQMAQFALACYPWVASPIALAQAVEALVAEQKQAASGSE</sequence>
<evidence type="ECO:0000256" key="1">
    <source>
        <dbReference type="SAM" id="Coils"/>
    </source>
</evidence>
<keyword evidence="4" id="KW-1185">Reference proteome</keyword>
<proteinExistence type="predicted"/>